<evidence type="ECO:0000313" key="3">
    <source>
        <dbReference type="EMBL" id="GAG08385.1"/>
    </source>
</evidence>
<dbReference type="PANTHER" id="PTHR13914">
    <property type="entry name" value="PROLINE OXIDASE"/>
    <property type="match status" value="1"/>
</dbReference>
<dbReference type="InterPro" id="IPR015659">
    <property type="entry name" value="Proline_oxidase"/>
</dbReference>
<dbReference type="GO" id="GO:0004657">
    <property type="term" value="F:proline dehydrogenase activity"/>
    <property type="evidence" value="ECO:0007669"/>
    <property type="project" value="InterPro"/>
</dbReference>
<dbReference type="Pfam" id="PF01619">
    <property type="entry name" value="Pro_dh"/>
    <property type="match status" value="1"/>
</dbReference>
<dbReference type="InterPro" id="IPR029041">
    <property type="entry name" value="FAD-linked_oxidoreductase-like"/>
</dbReference>
<sequence length="222" mass="24704">MMFSGFNRLIVASLPYLPKALVGLIARRYVAGETVEEALEVVKRLNEQGFEATLDILGEHVESPGEASAVADAYVELYRRIADSGLRSNISLKPTHVGLAIDGQICRESLSRILAAARETDNFLRIDMENSPYTDDTLALYRTCLEQYPRVGPVLQAYLYRSGDDLTNLMSSPLNFRLCKGIYREPPEIAIQDRAAINDNFMALLRQAFEGGAYVAIATHDR</sequence>
<organism evidence="3">
    <name type="scientific">marine sediment metagenome</name>
    <dbReference type="NCBI Taxonomy" id="412755"/>
    <lineage>
        <taxon>unclassified sequences</taxon>
        <taxon>metagenomes</taxon>
        <taxon>ecological metagenomes</taxon>
    </lineage>
</organism>
<dbReference type="SUPFAM" id="SSF51730">
    <property type="entry name" value="FAD-linked oxidoreductase"/>
    <property type="match status" value="1"/>
</dbReference>
<protein>
    <recommendedName>
        <fullName evidence="2">Proline dehydrogenase domain-containing protein</fullName>
    </recommendedName>
</protein>
<keyword evidence="1" id="KW-0560">Oxidoreductase</keyword>
<proteinExistence type="predicted"/>
<gene>
    <name evidence="3" type="ORF">S01H1_40737</name>
</gene>
<reference evidence="3" key="1">
    <citation type="journal article" date="2014" name="Front. Microbiol.">
        <title>High frequency of phylogenetically diverse reductive dehalogenase-homologous genes in deep subseafloor sedimentary metagenomes.</title>
        <authorList>
            <person name="Kawai M."/>
            <person name="Futagami T."/>
            <person name="Toyoda A."/>
            <person name="Takaki Y."/>
            <person name="Nishi S."/>
            <person name="Hori S."/>
            <person name="Arai W."/>
            <person name="Tsubouchi T."/>
            <person name="Morono Y."/>
            <person name="Uchiyama I."/>
            <person name="Ito T."/>
            <person name="Fujiyama A."/>
            <person name="Inagaki F."/>
            <person name="Takami H."/>
        </authorList>
    </citation>
    <scope>NUCLEOTIDE SEQUENCE</scope>
    <source>
        <strain evidence="3">Expedition CK06-06</strain>
    </source>
</reference>
<dbReference type="EMBL" id="BARS01025803">
    <property type="protein sequence ID" value="GAG08385.1"/>
    <property type="molecule type" value="Genomic_DNA"/>
</dbReference>
<dbReference type="Gene3D" id="3.20.20.220">
    <property type="match status" value="1"/>
</dbReference>
<evidence type="ECO:0000256" key="1">
    <source>
        <dbReference type="ARBA" id="ARBA00023002"/>
    </source>
</evidence>
<name>X0URP4_9ZZZZ</name>
<dbReference type="PANTHER" id="PTHR13914:SF0">
    <property type="entry name" value="PROLINE DEHYDROGENASE 1, MITOCHONDRIAL"/>
    <property type="match status" value="1"/>
</dbReference>
<evidence type="ECO:0000259" key="2">
    <source>
        <dbReference type="Pfam" id="PF01619"/>
    </source>
</evidence>
<accession>X0URP4</accession>
<dbReference type="GO" id="GO:0006562">
    <property type="term" value="P:L-proline catabolic process"/>
    <property type="evidence" value="ECO:0007669"/>
    <property type="project" value="InterPro"/>
</dbReference>
<dbReference type="AlphaFoldDB" id="X0URP4"/>
<comment type="caution">
    <text evidence="3">The sequence shown here is derived from an EMBL/GenBank/DDBJ whole genome shotgun (WGS) entry which is preliminary data.</text>
</comment>
<dbReference type="InterPro" id="IPR002872">
    <property type="entry name" value="Proline_DH_dom"/>
</dbReference>
<feature type="non-terminal residue" evidence="3">
    <location>
        <position position="222"/>
    </location>
</feature>
<feature type="domain" description="Proline dehydrogenase" evidence="2">
    <location>
        <begin position="39"/>
        <end position="185"/>
    </location>
</feature>